<dbReference type="Proteomes" id="UP000479132">
    <property type="component" value="Unassembled WGS sequence"/>
</dbReference>
<dbReference type="AlphaFoldDB" id="A0A6M1T5S1"/>
<keyword evidence="3" id="KW-1003">Cell membrane</keyword>
<evidence type="ECO:0000256" key="1">
    <source>
        <dbReference type="ARBA" id="ARBA00004651"/>
    </source>
</evidence>
<evidence type="ECO:0000313" key="10">
    <source>
        <dbReference type="EMBL" id="NGP89457.1"/>
    </source>
</evidence>
<evidence type="ECO:0000259" key="8">
    <source>
        <dbReference type="Pfam" id="PF02687"/>
    </source>
</evidence>
<dbReference type="GO" id="GO:0098797">
    <property type="term" value="C:plasma membrane protein complex"/>
    <property type="evidence" value="ECO:0007669"/>
    <property type="project" value="TreeGrafter"/>
</dbReference>
<feature type="transmembrane region" description="Helical" evidence="7">
    <location>
        <begin position="310"/>
        <end position="335"/>
    </location>
</feature>
<dbReference type="RefSeq" id="WP_165270229.1">
    <property type="nucleotide sequence ID" value="NZ_JAALLS010000020.1"/>
</dbReference>
<reference evidence="10 11" key="1">
    <citation type="submission" date="2020-02" db="EMBL/GenBank/DDBJ databases">
        <title>Aliifodinibius halophilus 2W32, complete genome.</title>
        <authorList>
            <person name="Li Y."/>
            <person name="Wu S."/>
        </authorList>
    </citation>
    <scope>NUCLEOTIDE SEQUENCE [LARGE SCALE GENOMIC DNA]</scope>
    <source>
        <strain evidence="10 11">2W32</strain>
    </source>
</reference>
<dbReference type="EMBL" id="JAALLS010000020">
    <property type="protein sequence ID" value="NGP89457.1"/>
    <property type="molecule type" value="Genomic_DNA"/>
</dbReference>
<evidence type="ECO:0000313" key="11">
    <source>
        <dbReference type="Proteomes" id="UP000479132"/>
    </source>
</evidence>
<feature type="transmembrane region" description="Helical" evidence="7">
    <location>
        <begin position="265"/>
        <end position="290"/>
    </location>
</feature>
<comment type="subcellular location">
    <subcellularLocation>
        <location evidence="1">Cell membrane</location>
        <topology evidence="1">Multi-pass membrane protein</topology>
    </subcellularLocation>
</comment>
<proteinExistence type="inferred from homology"/>
<keyword evidence="11" id="KW-1185">Reference proteome</keyword>
<dbReference type="InterPro" id="IPR025857">
    <property type="entry name" value="MacB_PCD"/>
</dbReference>
<keyword evidence="6 7" id="KW-0472">Membrane</keyword>
<evidence type="ECO:0000256" key="3">
    <source>
        <dbReference type="ARBA" id="ARBA00022475"/>
    </source>
</evidence>
<dbReference type="Pfam" id="PF02687">
    <property type="entry name" value="FtsX"/>
    <property type="match status" value="1"/>
</dbReference>
<evidence type="ECO:0000256" key="7">
    <source>
        <dbReference type="SAM" id="Phobius"/>
    </source>
</evidence>
<feature type="domain" description="MacB-like periplasmic core" evidence="9">
    <location>
        <begin position="21"/>
        <end position="235"/>
    </location>
</feature>
<evidence type="ECO:0000256" key="6">
    <source>
        <dbReference type="ARBA" id="ARBA00023136"/>
    </source>
</evidence>
<dbReference type="InterPro" id="IPR003838">
    <property type="entry name" value="ABC3_permease_C"/>
</dbReference>
<sequence>MIRKIITLGWKNIWRNPTRSGVVIIAVLLGIWAGVFISAFFNSMAQGYLQNQLDLTVGHIQITNPQFGDQFNPKYNIEEVQSLLDTLAEQKHIQQIEYESQSTGLAQSAANSYGVTIHGVDTTHTSPPPVIQYLKQGDFLQSIDRNPILIGKALAERLKLDLRSKLVLSFQDVDGNITAGAFRVAGIFDSFNSKYDKRNVFVLRSDLNRLLGKKDLIHKITLKLGNFTNAPQQAEQLSGSYPDLKIASWAAIAPELEYVFSMTDVSMYVVMVIIIIALVFSIINTMLMAVMERTRELGMLMAIGMNKRRLFGMVLSETFFLTMVGTPLGLLFSWITVSILGTTGIDLSAFAQGLNAYGMETVIYPKLNASYYWHITLLISVAAILSALYPAWKTLKLKPVEAIRKI</sequence>
<name>A0A6M1T5S1_9BACT</name>
<feature type="transmembrane region" description="Helical" evidence="7">
    <location>
        <begin position="21"/>
        <end position="41"/>
    </location>
</feature>
<keyword evidence="5 7" id="KW-1133">Transmembrane helix</keyword>
<dbReference type="InterPro" id="IPR051447">
    <property type="entry name" value="Lipoprotein-release_system"/>
</dbReference>
<evidence type="ECO:0000256" key="4">
    <source>
        <dbReference type="ARBA" id="ARBA00022692"/>
    </source>
</evidence>
<feature type="transmembrane region" description="Helical" evidence="7">
    <location>
        <begin position="371"/>
        <end position="392"/>
    </location>
</feature>
<evidence type="ECO:0000256" key="5">
    <source>
        <dbReference type="ARBA" id="ARBA00022989"/>
    </source>
</evidence>
<keyword evidence="4 7" id="KW-0812">Transmembrane</keyword>
<dbReference type="PANTHER" id="PTHR30489:SF0">
    <property type="entry name" value="LIPOPROTEIN-RELEASING SYSTEM TRANSMEMBRANE PROTEIN LOLE"/>
    <property type="match status" value="1"/>
</dbReference>
<comment type="similarity">
    <text evidence="2">Belongs to the ABC-4 integral membrane protein family. LolC/E subfamily.</text>
</comment>
<dbReference type="PANTHER" id="PTHR30489">
    <property type="entry name" value="LIPOPROTEIN-RELEASING SYSTEM TRANSMEMBRANE PROTEIN LOLE"/>
    <property type="match status" value="1"/>
</dbReference>
<accession>A0A6M1T5S1</accession>
<comment type="caution">
    <text evidence="10">The sequence shown here is derived from an EMBL/GenBank/DDBJ whole genome shotgun (WGS) entry which is preliminary data.</text>
</comment>
<gene>
    <name evidence="10" type="ORF">G3569_13950</name>
</gene>
<dbReference type="Pfam" id="PF12704">
    <property type="entry name" value="MacB_PCD"/>
    <property type="match status" value="1"/>
</dbReference>
<feature type="domain" description="ABC3 transporter permease C-terminal" evidence="8">
    <location>
        <begin position="269"/>
        <end position="399"/>
    </location>
</feature>
<dbReference type="GO" id="GO:0044874">
    <property type="term" value="P:lipoprotein localization to outer membrane"/>
    <property type="evidence" value="ECO:0007669"/>
    <property type="project" value="TreeGrafter"/>
</dbReference>
<protein>
    <submittedName>
        <fullName evidence="10">ABC transporter permease</fullName>
    </submittedName>
</protein>
<evidence type="ECO:0000256" key="2">
    <source>
        <dbReference type="ARBA" id="ARBA00005236"/>
    </source>
</evidence>
<organism evidence="10 11">
    <name type="scientific">Fodinibius halophilus</name>
    <dbReference type="NCBI Taxonomy" id="1736908"/>
    <lineage>
        <taxon>Bacteria</taxon>
        <taxon>Pseudomonadati</taxon>
        <taxon>Balneolota</taxon>
        <taxon>Balneolia</taxon>
        <taxon>Balneolales</taxon>
        <taxon>Balneolaceae</taxon>
        <taxon>Fodinibius</taxon>
    </lineage>
</organism>
<evidence type="ECO:0000259" key="9">
    <source>
        <dbReference type="Pfam" id="PF12704"/>
    </source>
</evidence>